<dbReference type="InterPro" id="IPR037124">
    <property type="entry name" value="Chaperonin_GroES_sf"/>
</dbReference>
<keyword evidence="4" id="KW-0175">Coiled coil</keyword>
<evidence type="ECO:0000313" key="7">
    <source>
        <dbReference type="Proteomes" id="UP000756132"/>
    </source>
</evidence>
<dbReference type="SMART" id="SM00883">
    <property type="entry name" value="Cpn10"/>
    <property type="match status" value="1"/>
</dbReference>
<dbReference type="GO" id="GO:0044183">
    <property type="term" value="F:protein folding chaperone"/>
    <property type="evidence" value="ECO:0007669"/>
    <property type="project" value="InterPro"/>
</dbReference>
<dbReference type="HAMAP" id="MF_00580">
    <property type="entry name" value="CH10"/>
    <property type="match status" value="1"/>
</dbReference>
<dbReference type="EMBL" id="CP090170">
    <property type="protein sequence ID" value="UJO20919.1"/>
    <property type="molecule type" value="Genomic_DNA"/>
</dbReference>
<comment type="similarity">
    <text evidence="1">Belongs to the GroES chaperonin family.</text>
</comment>
<dbReference type="PANTHER" id="PTHR10772">
    <property type="entry name" value="10 KDA HEAT SHOCK PROTEIN"/>
    <property type="match status" value="1"/>
</dbReference>
<sequence length="645" mass="70625">MSTAIKSIKALAPLLDRVLIQRAKAEAKTAGGLFLPETAVKELNEAKVLAVGPGAMDKDGKRIPMGVQAGDRVLIPQFGGSPIKVGEEEYSIFRDHEHLTEDKAPQRSIFAHTEGIQNGGPFCRASAFLLQLFVTTHAAIGYRQNTILSFALLCGHAFAAPAVESASATRLAAFGREDVPAATHISVTAAPSEPTALGVSQLEVAASSPFWPWSNNTDIKAPVLVHGPNGTVAVHLNSTSRVAHQDINSTNHDSPAPLSAEKEKLLKKYYNIYSKYHLAVATRERFTRYLAYTKAAIKDEEAHLHYALEVWDNNLWSMQKFCDGKQVCILPYQTRINEMRVTAQDTEKGLEKLDHYQKQLEKKVAKAEKQVERASEKLTPLYAEFYKQNWNVTVPVHHGPTITILTLTPTPTPTLHSAAGYAAPTTESAAGYAATSTESAAGYTAPTYHPIAKREDIDGPIDGDDDFHIDSDLMTLKNLEGRLRAIEAYLAQLERQEEQSAKEIDYLGAAYTHTANKLPDLYINRLDLAKELLENLDGDTHDLEEESDRTGEALEQAWGTIDDLWKSIGETMPETMKTKMNISKHEAIKTEVEAAIEEAQDKTDATATATTAAPSDDATPTAPAHLCNAPNDCPEPYRPDALHEG</sequence>
<dbReference type="SUPFAM" id="SSF50129">
    <property type="entry name" value="GroES-like"/>
    <property type="match status" value="1"/>
</dbReference>
<dbReference type="OrthoDB" id="184876at2759"/>
<reference evidence="6" key="2">
    <citation type="journal article" date="2022" name="Microb. Genom.">
        <title>A chromosome-scale genome assembly of the tomato pathogen Cladosporium fulvum reveals a compartmentalized genome architecture and the presence of a dispensable chromosome.</title>
        <authorList>
            <person name="Zaccaron A.Z."/>
            <person name="Chen L.H."/>
            <person name="Samaras A."/>
            <person name="Stergiopoulos I."/>
        </authorList>
    </citation>
    <scope>NUCLEOTIDE SEQUENCE</scope>
    <source>
        <strain evidence="6">Race5_Kim</strain>
    </source>
</reference>
<keyword evidence="7" id="KW-1185">Reference proteome</keyword>
<keyword evidence="2" id="KW-0143">Chaperone</keyword>
<gene>
    <name evidence="6" type="ORF">CLAFUR5_10886</name>
</gene>
<reference evidence="6" key="1">
    <citation type="submission" date="2021-12" db="EMBL/GenBank/DDBJ databases">
        <authorList>
            <person name="Zaccaron A."/>
            <person name="Stergiopoulos I."/>
        </authorList>
    </citation>
    <scope>NUCLEOTIDE SEQUENCE</scope>
    <source>
        <strain evidence="6">Race5_Kim</strain>
    </source>
</reference>
<dbReference type="GO" id="GO:0005759">
    <property type="term" value="C:mitochondrial matrix"/>
    <property type="evidence" value="ECO:0007669"/>
    <property type="project" value="TreeGrafter"/>
</dbReference>
<accession>A0A9Q8USK3</accession>
<feature type="compositionally biased region" description="Basic and acidic residues" evidence="5">
    <location>
        <begin position="635"/>
        <end position="645"/>
    </location>
</feature>
<organism evidence="6 7">
    <name type="scientific">Passalora fulva</name>
    <name type="common">Tomato leaf mold</name>
    <name type="synonym">Cladosporium fulvum</name>
    <dbReference type="NCBI Taxonomy" id="5499"/>
    <lineage>
        <taxon>Eukaryota</taxon>
        <taxon>Fungi</taxon>
        <taxon>Dikarya</taxon>
        <taxon>Ascomycota</taxon>
        <taxon>Pezizomycotina</taxon>
        <taxon>Dothideomycetes</taxon>
        <taxon>Dothideomycetidae</taxon>
        <taxon>Mycosphaerellales</taxon>
        <taxon>Mycosphaerellaceae</taxon>
        <taxon>Fulvia</taxon>
    </lineage>
</organism>
<dbReference type="GeneID" id="71990764"/>
<dbReference type="PRINTS" id="PR00297">
    <property type="entry name" value="CHAPERONIN10"/>
</dbReference>
<feature type="region of interest" description="Disordered" evidence="5">
    <location>
        <begin position="599"/>
        <end position="645"/>
    </location>
</feature>
<dbReference type="RefSeq" id="XP_047765285.1">
    <property type="nucleotide sequence ID" value="XM_047910034.1"/>
</dbReference>
<evidence type="ECO:0000256" key="3">
    <source>
        <dbReference type="ARBA" id="ARBA00056825"/>
    </source>
</evidence>
<dbReference type="GO" id="GO:0051082">
    <property type="term" value="F:unfolded protein binding"/>
    <property type="evidence" value="ECO:0007669"/>
    <property type="project" value="TreeGrafter"/>
</dbReference>
<dbReference type="FunFam" id="2.30.33.40:FF:000002">
    <property type="entry name" value="10 kDa chaperonin, mitochondrial"/>
    <property type="match status" value="1"/>
</dbReference>
<protein>
    <submittedName>
        <fullName evidence="6">Heat shock protein, mitochondrial</fullName>
    </submittedName>
</protein>
<dbReference type="InterPro" id="IPR020818">
    <property type="entry name" value="Chaperonin_GroES"/>
</dbReference>
<dbReference type="Pfam" id="PF00166">
    <property type="entry name" value="Cpn10"/>
    <property type="match status" value="1"/>
</dbReference>
<evidence type="ECO:0000256" key="2">
    <source>
        <dbReference type="ARBA" id="ARBA00023186"/>
    </source>
</evidence>
<dbReference type="Proteomes" id="UP000756132">
    <property type="component" value="Chromosome 8"/>
</dbReference>
<dbReference type="GO" id="GO:0046872">
    <property type="term" value="F:metal ion binding"/>
    <property type="evidence" value="ECO:0007669"/>
    <property type="project" value="TreeGrafter"/>
</dbReference>
<dbReference type="InterPro" id="IPR018369">
    <property type="entry name" value="Chaprnonin_Cpn10_CS"/>
</dbReference>
<name>A0A9Q8USK3_PASFU</name>
<dbReference type="GO" id="GO:0051087">
    <property type="term" value="F:protein-folding chaperone binding"/>
    <property type="evidence" value="ECO:0007669"/>
    <property type="project" value="TreeGrafter"/>
</dbReference>
<dbReference type="InterPro" id="IPR011032">
    <property type="entry name" value="GroES-like_sf"/>
</dbReference>
<comment type="function">
    <text evidence="3">Eukaryotic CPN10 homolog which is essential for mitochondrial protein biogenesis, together with CPN60. Binds to CPN60 in the presence of Mg-ATP and suppresses the ATPase activity of the latter.</text>
</comment>
<proteinExistence type="inferred from homology"/>
<feature type="coiled-coil region" evidence="4">
    <location>
        <begin position="350"/>
        <end position="377"/>
    </location>
</feature>
<dbReference type="KEGG" id="ffu:CLAFUR5_10886"/>
<dbReference type="Gene3D" id="2.30.33.40">
    <property type="entry name" value="GroES chaperonin"/>
    <property type="match status" value="1"/>
</dbReference>
<evidence type="ECO:0000256" key="5">
    <source>
        <dbReference type="SAM" id="MobiDB-lite"/>
    </source>
</evidence>
<dbReference type="AlphaFoldDB" id="A0A9Q8USK3"/>
<feature type="compositionally biased region" description="Low complexity" evidence="5">
    <location>
        <begin position="605"/>
        <end position="624"/>
    </location>
</feature>
<dbReference type="PANTHER" id="PTHR10772:SF0">
    <property type="entry name" value="10 KDA HEAT SHOCK PROTEIN, MITOCHONDRIAL"/>
    <property type="match status" value="1"/>
</dbReference>
<evidence type="ECO:0000256" key="4">
    <source>
        <dbReference type="SAM" id="Coils"/>
    </source>
</evidence>
<feature type="coiled-coil region" evidence="4">
    <location>
        <begin position="476"/>
        <end position="546"/>
    </location>
</feature>
<dbReference type="GO" id="GO:0005524">
    <property type="term" value="F:ATP binding"/>
    <property type="evidence" value="ECO:0007669"/>
    <property type="project" value="InterPro"/>
</dbReference>
<dbReference type="PROSITE" id="PS00681">
    <property type="entry name" value="CHAPERONINS_CPN10"/>
    <property type="match status" value="1"/>
</dbReference>
<keyword evidence="6" id="KW-0346">Stress response</keyword>
<evidence type="ECO:0000313" key="6">
    <source>
        <dbReference type="EMBL" id="UJO20919.1"/>
    </source>
</evidence>
<evidence type="ECO:0000256" key="1">
    <source>
        <dbReference type="ARBA" id="ARBA00006975"/>
    </source>
</evidence>
<dbReference type="CDD" id="cd00320">
    <property type="entry name" value="cpn10"/>
    <property type="match status" value="1"/>
</dbReference>